<dbReference type="EMBL" id="KZ308391">
    <property type="protein sequence ID" value="KAG8228804.1"/>
    <property type="molecule type" value="Genomic_DNA"/>
</dbReference>
<organism evidence="1 2">
    <name type="scientific">Ladona fulva</name>
    <name type="common">Scarce chaser dragonfly</name>
    <name type="synonym">Libellula fulva</name>
    <dbReference type="NCBI Taxonomy" id="123851"/>
    <lineage>
        <taxon>Eukaryota</taxon>
        <taxon>Metazoa</taxon>
        <taxon>Ecdysozoa</taxon>
        <taxon>Arthropoda</taxon>
        <taxon>Hexapoda</taxon>
        <taxon>Insecta</taxon>
        <taxon>Pterygota</taxon>
        <taxon>Palaeoptera</taxon>
        <taxon>Odonata</taxon>
        <taxon>Epiprocta</taxon>
        <taxon>Anisoptera</taxon>
        <taxon>Libelluloidea</taxon>
        <taxon>Libellulidae</taxon>
        <taxon>Ladona</taxon>
    </lineage>
</organism>
<reference evidence="1" key="1">
    <citation type="submission" date="2013-04" db="EMBL/GenBank/DDBJ databases">
        <authorList>
            <person name="Qu J."/>
            <person name="Murali S.C."/>
            <person name="Bandaranaike D."/>
            <person name="Bellair M."/>
            <person name="Blankenburg K."/>
            <person name="Chao H."/>
            <person name="Dinh H."/>
            <person name="Doddapaneni H."/>
            <person name="Downs B."/>
            <person name="Dugan-Rocha S."/>
            <person name="Elkadiri S."/>
            <person name="Gnanaolivu R.D."/>
            <person name="Hernandez B."/>
            <person name="Javaid M."/>
            <person name="Jayaseelan J.C."/>
            <person name="Lee S."/>
            <person name="Li M."/>
            <person name="Ming W."/>
            <person name="Munidasa M."/>
            <person name="Muniz J."/>
            <person name="Nguyen L."/>
            <person name="Ongeri F."/>
            <person name="Osuji N."/>
            <person name="Pu L.-L."/>
            <person name="Puazo M."/>
            <person name="Qu C."/>
            <person name="Quiroz J."/>
            <person name="Raj R."/>
            <person name="Weissenberger G."/>
            <person name="Xin Y."/>
            <person name="Zou X."/>
            <person name="Han Y."/>
            <person name="Richards S."/>
            <person name="Worley K."/>
            <person name="Muzny D."/>
            <person name="Gibbs R."/>
        </authorList>
    </citation>
    <scope>NUCLEOTIDE SEQUENCE</scope>
    <source>
        <strain evidence="1">Sampled in the wild</strain>
    </source>
</reference>
<name>A0A8K0K5J1_LADFU</name>
<comment type="caution">
    <text evidence="1">The sequence shown here is derived from an EMBL/GenBank/DDBJ whole genome shotgun (WGS) entry which is preliminary data.</text>
</comment>
<dbReference type="OrthoDB" id="1607513at2759"/>
<accession>A0A8K0K5J1</accession>
<keyword evidence="2" id="KW-1185">Reference proteome</keyword>
<sequence length="147" mass="16690">MIEKLLELEDAVKSTLAIIDRDLPKITSEEWTILKELCQILKPYESITKTISGEKYCTAALVIPMCQGLKNVHQKLSAQHFSDAVKHSLTRLFNGFENRLGNVDPRFKSMVFGNSADDVKKNITNLLSQRIAEGNRTAEYELKESYI</sequence>
<dbReference type="AlphaFoldDB" id="A0A8K0K5J1"/>
<dbReference type="SUPFAM" id="SSF53098">
    <property type="entry name" value="Ribonuclease H-like"/>
    <property type="match status" value="1"/>
</dbReference>
<dbReference type="InterPro" id="IPR012337">
    <property type="entry name" value="RNaseH-like_sf"/>
</dbReference>
<proteinExistence type="predicted"/>
<evidence type="ECO:0000313" key="2">
    <source>
        <dbReference type="Proteomes" id="UP000792457"/>
    </source>
</evidence>
<protein>
    <submittedName>
        <fullName evidence="1">Uncharacterized protein</fullName>
    </submittedName>
</protein>
<evidence type="ECO:0000313" key="1">
    <source>
        <dbReference type="EMBL" id="KAG8228804.1"/>
    </source>
</evidence>
<dbReference type="Proteomes" id="UP000792457">
    <property type="component" value="Unassembled WGS sequence"/>
</dbReference>
<reference evidence="1" key="2">
    <citation type="submission" date="2017-10" db="EMBL/GenBank/DDBJ databases">
        <title>Ladona fulva Genome sequencing and assembly.</title>
        <authorList>
            <person name="Murali S."/>
            <person name="Richards S."/>
            <person name="Bandaranaike D."/>
            <person name="Bellair M."/>
            <person name="Blankenburg K."/>
            <person name="Chao H."/>
            <person name="Dinh H."/>
            <person name="Doddapaneni H."/>
            <person name="Dugan-Rocha S."/>
            <person name="Elkadiri S."/>
            <person name="Gnanaolivu R."/>
            <person name="Hernandez B."/>
            <person name="Skinner E."/>
            <person name="Javaid M."/>
            <person name="Lee S."/>
            <person name="Li M."/>
            <person name="Ming W."/>
            <person name="Munidasa M."/>
            <person name="Muniz J."/>
            <person name="Nguyen L."/>
            <person name="Hughes D."/>
            <person name="Osuji N."/>
            <person name="Pu L.-L."/>
            <person name="Puazo M."/>
            <person name="Qu C."/>
            <person name="Quiroz J."/>
            <person name="Raj R."/>
            <person name="Weissenberger G."/>
            <person name="Xin Y."/>
            <person name="Zou X."/>
            <person name="Han Y."/>
            <person name="Worley K."/>
            <person name="Muzny D."/>
            <person name="Gibbs R."/>
        </authorList>
    </citation>
    <scope>NUCLEOTIDE SEQUENCE</scope>
    <source>
        <strain evidence="1">Sampled in the wild</strain>
    </source>
</reference>
<gene>
    <name evidence="1" type="ORF">J437_LFUL008725</name>
</gene>